<dbReference type="HAMAP" id="MF_01460">
    <property type="entry name" value="Chrphore_lyase_CpxT"/>
    <property type="match status" value="1"/>
</dbReference>
<evidence type="ECO:0000256" key="1">
    <source>
        <dbReference type="ARBA" id="ARBA00008206"/>
    </source>
</evidence>
<evidence type="ECO:0000313" key="4">
    <source>
        <dbReference type="EMBL" id="OKH49609.1"/>
    </source>
</evidence>
<evidence type="ECO:0000313" key="5">
    <source>
        <dbReference type="Proteomes" id="UP000185557"/>
    </source>
</evidence>
<dbReference type="AlphaFoldDB" id="A0A1U7J8F5"/>
<dbReference type="STRING" id="549789.NIES30_07180"/>
<keyword evidence="5" id="KW-1185">Reference proteome</keyword>
<dbReference type="RefSeq" id="WP_073607717.1">
    <property type="nucleotide sequence ID" value="NZ_MRCG01000003.1"/>
</dbReference>
<dbReference type="Proteomes" id="UP000185557">
    <property type="component" value="Unassembled WGS sequence"/>
</dbReference>
<dbReference type="InterPro" id="IPR038672">
    <property type="entry name" value="CpcT/CpeT_sf"/>
</dbReference>
<dbReference type="EMBL" id="MRCG01000003">
    <property type="protein sequence ID" value="OKH49609.1"/>
    <property type="molecule type" value="Genomic_DNA"/>
</dbReference>
<dbReference type="InterPro" id="IPR010404">
    <property type="entry name" value="CpcT/CpeT"/>
</dbReference>
<dbReference type="PANTHER" id="PTHR35137">
    <property type="entry name" value="CHROMOPHORE LYASE CRL, CHLOROPLASTIC"/>
    <property type="match status" value="1"/>
</dbReference>
<organism evidence="4 5">
    <name type="scientific">Phormidium tenue NIES-30</name>
    <dbReference type="NCBI Taxonomy" id="549789"/>
    <lineage>
        <taxon>Bacteria</taxon>
        <taxon>Bacillati</taxon>
        <taxon>Cyanobacteriota</taxon>
        <taxon>Cyanophyceae</taxon>
        <taxon>Oscillatoriophycideae</taxon>
        <taxon>Oscillatoriales</taxon>
        <taxon>Oscillatoriaceae</taxon>
        <taxon>Phormidium</taxon>
    </lineage>
</organism>
<accession>A0A1U7J8F5</accession>
<sequence>MSEALLNQLATQMAGEFDNRQQSLADPTWFLHLRLWQRPLPSALLGEGYSFFIEQISVASGKPPYRQRILHLTSRDSHLWGQYYALPDPIAYSGAATQPDRLTSLTREDLIALPTCGVAIEYRPASQTFSARLPGDSLCSFTANGITAYVRLKFDLGPESPVPNSPLVLYLEDRGVDPDTGKPTWGPLMGPFQLVKQSAFALPG</sequence>
<comment type="function">
    <text evidence="3">Covalently attaches a chromophore to Cys residue(s) of phycobiliproteins.</text>
</comment>
<dbReference type="OrthoDB" id="509174at2"/>
<proteinExistence type="inferred from homology"/>
<protein>
    <recommendedName>
        <fullName evidence="3">Chromophore lyase CpcT/CpeT</fullName>
        <ecNumber evidence="3">4.-.-.-</ecNumber>
    </recommendedName>
</protein>
<dbReference type="PANTHER" id="PTHR35137:SF1">
    <property type="entry name" value="CHROMOPHORE LYASE CRL, CHLOROPLASTIC"/>
    <property type="match status" value="1"/>
</dbReference>
<name>A0A1U7J8F5_9CYAN</name>
<dbReference type="EC" id="4.-.-.-" evidence="3"/>
<evidence type="ECO:0000256" key="3">
    <source>
        <dbReference type="HAMAP-Rule" id="MF_01460"/>
    </source>
</evidence>
<comment type="similarity">
    <text evidence="1 3">Belongs to the CpcT/CpeT biliprotein lyase family.</text>
</comment>
<evidence type="ECO:0000256" key="2">
    <source>
        <dbReference type="ARBA" id="ARBA00023239"/>
    </source>
</evidence>
<dbReference type="Gene3D" id="2.40.128.590">
    <property type="entry name" value="CpcT/CpeT domain"/>
    <property type="match status" value="1"/>
</dbReference>
<dbReference type="GO" id="GO:0017006">
    <property type="term" value="P:protein-tetrapyrrole linkage"/>
    <property type="evidence" value="ECO:0007669"/>
    <property type="project" value="UniProtKB-UniRule"/>
</dbReference>
<dbReference type="CDD" id="cd16338">
    <property type="entry name" value="CpcT"/>
    <property type="match status" value="1"/>
</dbReference>
<comment type="caution">
    <text evidence="4">The sequence shown here is derived from an EMBL/GenBank/DDBJ whole genome shotgun (WGS) entry which is preliminary data.</text>
</comment>
<reference evidence="4 5" key="1">
    <citation type="submission" date="2016-11" db="EMBL/GenBank/DDBJ databases">
        <title>Draft Genome Sequences of Nine Cyanobacterial Strains from Diverse Habitats.</title>
        <authorList>
            <person name="Zhu T."/>
            <person name="Hou S."/>
            <person name="Lu X."/>
            <person name="Hess W.R."/>
        </authorList>
    </citation>
    <scope>NUCLEOTIDE SEQUENCE [LARGE SCALE GENOMIC DNA]</scope>
    <source>
        <strain evidence="4 5">NIES-30</strain>
    </source>
</reference>
<gene>
    <name evidence="3" type="primary">cpcT</name>
    <name evidence="4" type="ORF">NIES30_07180</name>
</gene>
<keyword evidence="2 3" id="KW-0456">Lyase</keyword>
<dbReference type="GO" id="GO:0016829">
    <property type="term" value="F:lyase activity"/>
    <property type="evidence" value="ECO:0007669"/>
    <property type="project" value="UniProtKB-KW"/>
</dbReference>
<dbReference type="Pfam" id="PF06206">
    <property type="entry name" value="CpeT"/>
    <property type="match status" value="1"/>
</dbReference>